<evidence type="ECO:0000256" key="9">
    <source>
        <dbReference type="ARBA" id="ARBA00022848"/>
    </source>
</evidence>
<dbReference type="PANTHER" id="PTHR24292:SF54">
    <property type="entry name" value="CYP9F3-RELATED"/>
    <property type="match status" value="1"/>
</dbReference>
<dbReference type="InterPro" id="IPR036396">
    <property type="entry name" value="Cyt_P450_sf"/>
</dbReference>
<dbReference type="SUPFAM" id="SSF48264">
    <property type="entry name" value="Cytochrome P450"/>
    <property type="match status" value="2"/>
</dbReference>
<dbReference type="AlphaFoldDB" id="A0A1B0D3B3"/>
<evidence type="ECO:0000256" key="8">
    <source>
        <dbReference type="ARBA" id="ARBA00022824"/>
    </source>
</evidence>
<dbReference type="GO" id="GO:0005789">
    <property type="term" value="C:endoplasmic reticulum membrane"/>
    <property type="evidence" value="ECO:0007669"/>
    <property type="project" value="UniProtKB-SubCell"/>
</dbReference>
<keyword evidence="8" id="KW-0256">Endoplasmic reticulum</keyword>
<evidence type="ECO:0000256" key="7">
    <source>
        <dbReference type="ARBA" id="ARBA00022723"/>
    </source>
</evidence>
<keyword evidence="13" id="KW-0472">Membrane</keyword>
<organism evidence="14 15">
    <name type="scientific">Phlebotomus papatasi</name>
    <name type="common">Sandfly</name>
    <dbReference type="NCBI Taxonomy" id="29031"/>
    <lineage>
        <taxon>Eukaryota</taxon>
        <taxon>Metazoa</taxon>
        <taxon>Ecdysozoa</taxon>
        <taxon>Arthropoda</taxon>
        <taxon>Hexapoda</taxon>
        <taxon>Insecta</taxon>
        <taxon>Pterygota</taxon>
        <taxon>Neoptera</taxon>
        <taxon>Endopterygota</taxon>
        <taxon>Diptera</taxon>
        <taxon>Nematocera</taxon>
        <taxon>Psychodoidea</taxon>
        <taxon>Psychodidae</taxon>
        <taxon>Phlebotomus</taxon>
        <taxon>Phlebotomus</taxon>
    </lineage>
</organism>
<dbReference type="InterPro" id="IPR050476">
    <property type="entry name" value="Insect_CytP450_Detox"/>
</dbReference>
<keyword evidence="9" id="KW-0492">Microsome</keyword>
<dbReference type="Gene3D" id="1.10.630.10">
    <property type="entry name" value="Cytochrome P450"/>
    <property type="match status" value="2"/>
</dbReference>
<dbReference type="Proteomes" id="UP000092462">
    <property type="component" value="Unassembled WGS sequence"/>
</dbReference>
<accession>A0A1B0D3B3</accession>
<comment type="similarity">
    <text evidence="5">Belongs to the cytochrome P450 family.</text>
</comment>
<comment type="subcellular location">
    <subcellularLocation>
        <location evidence="4">Endoplasmic reticulum membrane</location>
        <topology evidence="4">Peripheral membrane protein</topology>
    </subcellularLocation>
    <subcellularLocation>
        <location evidence="3">Microsome membrane</location>
        <topology evidence="3">Peripheral membrane protein</topology>
    </subcellularLocation>
</comment>
<dbReference type="PANTHER" id="PTHR24292">
    <property type="entry name" value="CYTOCHROME P450"/>
    <property type="match status" value="1"/>
</dbReference>
<evidence type="ECO:0000256" key="3">
    <source>
        <dbReference type="ARBA" id="ARBA00004174"/>
    </source>
</evidence>
<evidence type="ECO:0000313" key="14">
    <source>
        <dbReference type="EnsemblMetazoa" id="PPAI001836-PA"/>
    </source>
</evidence>
<dbReference type="InterPro" id="IPR001128">
    <property type="entry name" value="Cyt_P450"/>
</dbReference>
<dbReference type="EMBL" id="AJVK01010920">
    <property type="status" value="NOT_ANNOTATED_CDS"/>
    <property type="molecule type" value="Genomic_DNA"/>
</dbReference>
<evidence type="ECO:0000256" key="13">
    <source>
        <dbReference type="ARBA" id="ARBA00023136"/>
    </source>
</evidence>
<keyword evidence="7" id="KW-0479">Metal-binding</keyword>
<protein>
    <recommendedName>
        <fullName evidence="16">Cytochrome P450</fullName>
    </recommendedName>
</protein>
<dbReference type="GO" id="GO:0016705">
    <property type="term" value="F:oxidoreductase activity, acting on paired donors, with incorporation or reduction of molecular oxygen"/>
    <property type="evidence" value="ECO:0007669"/>
    <property type="project" value="InterPro"/>
</dbReference>
<evidence type="ECO:0000256" key="10">
    <source>
        <dbReference type="ARBA" id="ARBA00023002"/>
    </source>
</evidence>
<keyword evidence="10" id="KW-0560">Oxidoreductase</keyword>
<sequence>MVGNSGNLFTRKRTIPEFFIDAYTAYPKEKFVGMFEFRNPMVLVKDPKIIKHLAVKEFDHFVDHRTIIPSEAEPLFGKSLILLKKGFATVEESNIGKREPKKNLQEDDIAAQCFIFFFAGFDTVSTALSFLSYELAVNMEVQERLFQEVLETSRELGDKTLNYDTIQKMKYMDMISLLMETKKGKICYLETEQPDSEGFATVQESHVERKKGKKYLDEDDIASQCFLFFFDGFETVSTALCFLA</sequence>
<comment type="cofactor">
    <cofactor evidence="1">
        <name>heme</name>
        <dbReference type="ChEBI" id="CHEBI:30413"/>
    </cofactor>
</comment>
<evidence type="ECO:0000256" key="12">
    <source>
        <dbReference type="ARBA" id="ARBA00023033"/>
    </source>
</evidence>
<evidence type="ECO:0000256" key="4">
    <source>
        <dbReference type="ARBA" id="ARBA00004406"/>
    </source>
</evidence>
<dbReference type="EnsemblMetazoa" id="PPAI001836-RA">
    <property type="protein sequence ID" value="PPAI001836-PA"/>
    <property type="gene ID" value="PPAI001836"/>
</dbReference>
<keyword evidence="15" id="KW-1185">Reference proteome</keyword>
<name>A0A1B0D3B3_PHLPP</name>
<dbReference type="VEuPathDB" id="VectorBase:PPAPM1_003724"/>
<proteinExistence type="inferred from homology"/>
<reference evidence="14" key="1">
    <citation type="submission" date="2022-08" db="UniProtKB">
        <authorList>
            <consortium name="EnsemblMetazoa"/>
        </authorList>
    </citation>
    <scope>IDENTIFICATION</scope>
    <source>
        <strain evidence="14">Israel</strain>
    </source>
</reference>
<dbReference type="GO" id="GO:0005506">
    <property type="term" value="F:iron ion binding"/>
    <property type="evidence" value="ECO:0007669"/>
    <property type="project" value="InterPro"/>
</dbReference>
<dbReference type="GO" id="GO:0004497">
    <property type="term" value="F:monooxygenase activity"/>
    <property type="evidence" value="ECO:0007669"/>
    <property type="project" value="UniProtKB-KW"/>
</dbReference>
<keyword evidence="11" id="KW-0408">Iron</keyword>
<dbReference type="GO" id="GO:0020037">
    <property type="term" value="F:heme binding"/>
    <property type="evidence" value="ECO:0007669"/>
    <property type="project" value="InterPro"/>
</dbReference>
<evidence type="ECO:0008006" key="16">
    <source>
        <dbReference type="Google" id="ProtNLM"/>
    </source>
</evidence>
<evidence type="ECO:0000256" key="5">
    <source>
        <dbReference type="ARBA" id="ARBA00010617"/>
    </source>
</evidence>
<evidence type="ECO:0000256" key="2">
    <source>
        <dbReference type="ARBA" id="ARBA00003690"/>
    </source>
</evidence>
<dbReference type="Pfam" id="PF00067">
    <property type="entry name" value="p450"/>
    <property type="match status" value="1"/>
</dbReference>
<evidence type="ECO:0000256" key="11">
    <source>
        <dbReference type="ARBA" id="ARBA00023004"/>
    </source>
</evidence>
<evidence type="ECO:0000256" key="1">
    <source>
        <dbReference type="ARBA" id="ARBA00001971"/>
    </source>
</evidence>
<dbReference type="VEuPathDB" id="VectorBase:PPAI001836"/>
<evidence type="ECO:0000256" key="6">
    <source>
        <dbReference type="ARBA" id="ARBA00022617"/>
    </source>
</evidence>
<comment type="function">
    <text evidence="2">May be involved in the metabolism of insect hormones and in the breakdown of synthetic insecticides.</text>
</comment>
<dbReference type="EMBL" id="AJVK01010919">
    <property type="status" value="NOT_ANNOTATED_CDS"/>
    <property type="molecule type" value="Genomic_DNA"/>
</dbReference>
<keyword evidence="6" id="KW-0349">Heme</keyword>
<evidence type="ECO:0000313" key="15">
    <source>
        <dbReference type="Proteomes" id="UP000092462"/>
    </source>
</evidence>
<keyword evidence="12" id="KW-0503">Monooxygenase</keyword>